<dbReference type="Proteomes" id="UP001153076">
    <property type="component" value="Unassembled WGS sequence"/>
</dbReference>
<feature type="region of interest" description="Disordered" evidence="1">
    <location>
        <begin position="1"/>
        <end position="72"/>
    </location>
</feature>
<proteinExistence type="predicted"/>
<comment type="caution">
    <text evidence="2">The sequence shown here is derived from an EMBL/GenBank/DDBJ whole genome shotgun (WGS) entry which is preliminary data.</text>
</comment>
<keyword evidence="3" id="KW-1185">Reference proteome</keyword>
<gene>
    <name evidence="2" type="ORF">Cgig2_004897</name>
</gene>
<organism evidence="2 3">
    <name type="scientific">Carnegiea gigantea</name>
    <dbReference type="NCBI Taxonomy" id="171969"/>
    <lineage>
        <taxon>Eukaryota</taxon>
        <taxon>Viridiplantae</taxon>
        <taxon>Streptophyta</taxon>
        <taxon>Embryophyta</taxon>
        <taxon>Tracheophyta</taxon>
        <taxon>Spermatophyta</taxon>
        <taxon>Magnoliopsida</taxon>
        <taxon>eudicotyledons</taxon>
        <taxon>Gunneridae</taxon>
        <taxon>Pentapetalae</taxon>
        <taxon>Caryophyllales</taxon>
        <taxon>Cactineae</taxon>
        <taxon>Cactaceae</taxon>
        <taxon>Cactoideae</taxon>
        <taxon>Echinocereeae</taxon>
        <taxon>Carnegiea</taxon>
    </lineage>
</organism>
<feature type="compositionally biased region" description="Basic and acidic residues" evidence="1">
    <location>
        <begin position="58"/>
        <end position="70"/>
    </location>
</feature>
<sequence>MRQGVKSSSTEETGELKSSNTEKLIERNKTPSQQKKRHRMAINRTRPGVKPSNTEETGELKSSDTEDSIRMSRGFHNGENARVESTGFLSSGHDEVLHNVNWVKRGWTCNPDYPLCDDRLENSEHILISCGGRKNDAESPVPPLLANANVPICCRSLVSSLWSASVCLATAVRHISVCLCFSMLNQSARGFIFLPSSLAPTIYVPPPQSTRPSPDLAFIIRLASTAALLVGLLPSATLLGSAHVLSLIATVPFFFPGSGWSPRVLAHRECKRVPYGAFQQSIKKT</sequence>
<protein>
    <submittedName>
        <fullName evidence="2">Uncharacterized protein</fullName>
    </submittedName>
</protein>
<feature type="compositionally biased region" description="Polar residues" evidence="1">
    <location>
        <begin position="1"/>
        <end position="22"/>
    </location>
</feature>
<evidence type="ECO:0000256" key="1">
    <source>
        <dbReference type="SAM" id="MobiDB-lite"/>
    </source>
</evidence>
<accession>A0A9Q1KXD4</accession>
<reference evidence="2" key="1">
    <citation type="submission" date="2022-04" db="EMBL/GenBank/DDBJ databases">
        <title>Carnegiea gigantea Genome sequencing and assembly v2.</title>
        <authorList>
            <person name="Copetti D."/>
            <person name="Sanderson M.J."/>
            <person name="Burquez A."/>
            <person name="Wojciechowski M.F."/>
        </authorList>
    </citation>
    <scope>NUCLEOTIDE SEQUENCE</scope>
    <source>
        <strain evidence="2">SGP5-SGP5p</strain>
        <tissue evidence="2">Aerial part</tissue>
    </source>
</reference>
<dbReference type="EMBL" id="JAKOGI010000003">
    <property type="protein sequence ID" value="KAJ8452561.1"/>
    <property type="molecule type" value="Genomic_DNA"/>
</dbReference>
<name>A0A9Q1KXD4_9CARY</name>
<evidence type="ECO:0000313" key="3">
    <source>
        <dbReference type="Proteomes" id="UP001153076"/>
    </source>
</evidence>
<evidence type="ECO:0000313" key="2">
    <source>
        <dbReference type="EMBL" id="KAJ8452561.1"/>
    </source>
</evidence>
<dbReference type="AlphaFoldDB" id="A0A9Q1KXD4"/>